<evidence type="ECO:0000256" key="7">
    <source>
        <dbReference type="ARBA" id="ARBA00022967"/>
    </source>
</evidence>
<dbReference type="GO" id="GO:0016020">
    <property type="term" value="C:membrane"/>
    <property type="evidence" value="ECO:0007669"/>
    <property type="project" value="UniProtKB-SubCell"/>
</dbReference>
<reference evidence="8 9" key="1">
    <citation type="journal article" date="2016" name="Int. J. Syst. Evol. Microbiol.">
        <title>Pseudaminobacter manganicus sp. nov., isolated from sludge of a manganese mine.</title>
        <authorList>
            <person name="Li J."/>
            <person name="Huang J."/>
            <person name="Liao S."/>
            <person name="Wang G."/>
        </authorList>
    </citation>
    <scope>NUCLEOTIDE SEQUENCE [LARGE SCALE GENOMIC DNA]</scope>
    <source>
        <strain evidence="8 9">JH-7</strain>
    </source>
</reference>
<evidence type="ECO:0008006" key="10">
    <source>
        <dbReference type="Google" id="ProtNLM"/>
    </source>
</evidence>
<dbReference type="Proteomes" id="UP000191905">
    <property type="component" value="Unassembled WGS sequence"/>
</dbReference>
<evidence type="ECO:0000256" key="3">
    <source>
        <dbReference type="ARBA" id="ARBA00022723"/>
    </source>
</evidence>
<name>A0A1V8RR78_9HYPH</name>
<dbReference type="PANTHER" id="PTHR43079:SF1">
    <property type="entry name" value="CADMIUM_ZINC-TRANSPORTING ATPASE HMA1, CHLOROPLASTIC-RELATED"/>
    <property type="match status" value="1"/>
</dbReference>
<dbReference type="PANTHER" id="PTHR43079">
    <property type="entry name" value="PROBABLE CADMIUM/ZINC-TRANSPORTING ATPASE HMA1"/>
    <property type="match status" value="1"/>
</dbReference>
<dbReference type="SUPFAM" id="SSF56784">
    <property type="entry name" value="HAD-like"/>
    <property type="match status" value="1"/>
</dbReference>
<evidence type="ECO:0000313" key="8">
    <source>
        <dbReference type="EMBL" id="OQM75643.1"/>
    </source>
</evidence>
<dbReference type="InterPro" id="IPR023214">
    <property type="entry name" value="HAD_sf"/>
</dbReference>
<keyword evidence="6" id="KW-0460">Magnesium</keyword>
<dbReference type="InterPro" id="IPR036412">
    <property type="entry name" value="HAD-like_sf"/>
</dbReference>
<dbReference type="RefSeq" id="WP_080919565.1">
    <property type="nucleotide sequence ID" value="NZ_MDET01000013.1"/>
</dbReference>
<comment type="similarity">
    <text evidence="2">Belongs to the cation transport ATPase (P-type) (TC 3.A.3) family. Type IB subfamily.</text>
</comment>
<dbReference type="STRING" id="1873176.BFN67_16825"/>
<dbReference type="InterPro" id="IPR051949">
    <property type="entry name" value="Cation_Transport_ATPase"/>
</dbReference>
<dbReference type="GO" id="GO:0005524">
    <property type="term" value="F:ATP binding"/>
    <property type="evidence" value="ECO:0007669"/>
    <property type="project" value="UniProtKB-KW"/>
</dbReference>
<dbReference type="Gene3D" id="3.40.50.1000">
    <property type="entry name" value="HAD superfamily/HAD-like"/>
    <property type="match status" value="1"/>
</dbReference>
<keyword evidence="5" id="KW-0067">ATP-binding</keyword>
<comment type="subcellular location">
    <subcellularLocation>
        <location evidence="1">Membrane</location>
        <topology evidence="1">Multi-pass membrane protein</topology>
    </subcellularLocation>
</comment>
<keyword evidence="9" id="KW-1185">Reference proteome</keyword>
<gene>
    <name evidence="8" type="ORF">BFN67_16825</name>
</gene>
<evidence type="ECO:0000256" key="2">
    <source>
        <dbReference type="ARBA" id="ARBA00006024"/>
    </source>
</evidence>
<evidence type="ECO:0000256" key="1">
    <source>
        <dbReference type="ARBA" id="ARBA00004141"/>
    </source>
</evidence>
<dbReference type="GO" id="GO:0046872">
    <property type="term" value="F:metal ion binding"/>
    <property type="evidence" value="ECO:0007669"/>
    <property type="project" value="UniProtKB-KW"/>
</dbReference>
<evidence type="ECO:0000256" key="6">
    <source>
        <dbReference type="ARBA" id="ARBA00022842"/>
    </source>
</evidence>
<evidence type="ECO:0000256" key="5">
    <source>
        <dbReference type="ARBA" id="ARBA00022840"/>
    </source>
</evidence>
<keyword evidence="3" id="KW-0479">Metal-binding</keyword>
<evidence type="ECO:0000313" key="9">
    <source>
        <dbReference type="Proteomes" id="UP000191905"/>
    </source>
</evidence>
<proteinExistence type="inferred from homology"/>
<dbReference type="AlphaFoldDB" id="A0A1V8RR78"/>
<accession>A0A1V8RR78</accession>
<protein>
    <recommendedName>
        <fullName evidence="10">HAD family hydrolase</fullName>
    </recommendedName>
</protein>
<dbReference type="PRINTS" id="PR00119">
    <property type="entry name" value="CATATPASE"/>
</dbReference>
<dbReference type="EMBL" id="MDET01000013">
    <property type="protein sequence ID" value="OQM75643.1"/>
    <property type="molecule type" value="Genomic_DNA"/>
</dbReference>
<keyword evidence="7" id="KW-1278">Translocase</keyword>
<evidence type="ECO:0000256" key="4">
    <source>
        <dbReference type="ARBA" id="ARBA00022741"/>
    </source>
</evidence>
<comment type="caution">
    <text evidence="8">The sequence shown here is derived from an EMBL/GenBank/DDBJ whole genome shotgun (WGS) entry which is preliminary data.</text>
</comment>
<organism evidence="8 9">
    <name type="scientific">Manganibacter manganicus</name>
    <dbReference type="NCBI Taxonomy" id="1873176"/>
    <lineage>
        <taxon>Bacteria</taxon>
        <taxon>Pseudomonadati</taxon>
        <taxon>Pseudomonadota</taxon>
        <taxon>Alphaproteobacteria</taxon>
        <taxon>Hyphomicrobiales</taxon>
        <taxon>Phyllobacteriaceae</taxon>
        <taxon>Manganibacter</taxon>
    </lineage>
</organism>
<keyword evidence="4" id="KW-0547">Nucleotide-binding</keyword>
<sequence>MQKEGLNAAKVRDGINDAPALAAAGIRIAIAMSDTDVALETADAVILHRRIEDISRILRLSRGNLRVRQSALRQARRFASS</sequence>